<evidence type="ECO:0000256" key="8">
    <source>
        <dbReference type="ARBA" id="ARBA00023264"/>
    </source>
</evidence>
<evidence type="ECO:0000256" key="6">
    <source>
        <dbReference type="ARBA" id="ARBA00023098"/>
    </source>
</evidence>
<keyword evidence="6" id="KW-0443">Lipid metabolism</keyword>
<gene>
    <name evidence="13" type="primary">Mo04378</name>
    <name evidence="13" type="ORF">E5Q_04378</name>
</gene>
<accession>G7E4E0</accession>
<keyword evidence="7" id="KW-0594">Phospholipid biosynthesis</keyword>
<dbReference type="NCBIfam" id="TIGR00125">
    <property type="entry name" value="cyt_tran_rel"/>
    <property type="match status" value="1"/>
</dbReference>
<evidence type="ECO:0000256" key="10">
    <source>
        <dbReference type="ARBA" id="ARBA00024221"/>
    </source>
</evidence>
<evidence type="ECO:0000256" key="5">
    <source>
        <dbReference type="ARBA" id="ARBA00022695"/>
    </source>
</evidence>
<organism evidence="13 14">
    <name type="scientific">Mixia osmundae (strain CBS 9802 / IAM 14324 / JCM 22182 / KY 12970)</name>
    <dbReference type="NCBI Taxonomy" id="764103"/>
    <lineage>
        <taxon>Eukaryota</taxon>
        <taxon>Fungi</taxon>
        <taxon>Dikarya</taxon>
        <taxon>Basidiomycota</taxon>
        <taxon>Pucciniomycotina</taxon>
        <taxon>Mixiomycetes</taxon>
        <taxon>Mixiales</taxon>
        <taxon>Mixiaceae</taxon>
        <taxon>Mixia</taxon>
    </lineage>
</organism>
<keyword evidence="5" id="KW-0548">Nucleotidyltransferase</keyword>
<dbReference type="eggNOG" id="KOG2803">
    <property type="taxonomic scope" value="Eukaryota"/>
</dbReference>
<evidence type="ECO:0000313" key="14">
    <source>
        <dbReference type="Proteomes" id="UP000009131"/>
    </source>
</evidence>
<comment type="pathway">
    <text evidence="1">Lipid metabolism.</text>
</comment>
<comment type="pathway">
    <text evidence="9">Phospholipid metabolism; phosphatidylethanolamine biosynthesis; phosphatidylethanolamine from ethanolamine: step 2/3.</text>
</comment>
<dbReference type="CDD" id="cd02174">
    <property type="entry name" value="CCT"/>
    <property type="match status" value="1"/>
</dbReference>
<evidence type="ECO:0000256" key="1">
    <source>
        <dbReference type="ARBA" id="ARBA00005189"/>
    </source>
</evidence>
<dbReference type="GO" id="GO:0004306">
    <property type="term" value="F:ethanolamine-phosphate cytidylyltransferase activity"/>
    <property type="evidence" value="ECO:0007669"/>
    <property type="project" value="UniProtKB-EC"/>
</dbReference>
<dbReference type="InParanoid" id="G7E4E0"/>
<protein>
    <recommendedName>
        <fullName evidence="10">ethanolamine-phosphate cytidylyltransferase</fullName>
        <ecNumber evidence="10">2.7.7.14</ecNumber>
    </recommendedName>
    <alternativeName>
        <fullName evidence="11">CTP:phosphoethanolamine cytidylyltransferase</fullName>
    </alternativeName>
</protein>
<dbReference type="STRING" id="764103.G7E4E0"/>
<dbReference type="FunCoup" id="G7E4E0">
    <property type="interactions" value="390"/>
</dbReference>
<dbReference type="AlphaFoldDB" id="G7E4E0"/>
<evidence type="ECO:0000256" key="4">
    <source>
        <dbReference type="ARBA" id="ARBA00022679"/>
    </source>
</evidence>
<dbReference type="InterPro" id="IPR004821">
    <property type="entry name" value="Cyt_trans-like"/>
</dbReference>
<dbReference type="PANTHER" id="PTHR45780:SF2">
    <property type="entry name" value="ETHANOLAMINE-PHOSPHATE CYTIDYLYLTRANSFERASE"/>
    <property type="match status" value="1"/>
</dbReference>
<dbReference type="RefSeq" id="XP_014564842.1">
    <property type="nucleotide sequence ID" value="XM_014709356.1"/>
</dbReference>
<name>G7E4E0_MIXOS</name>
<comment type="caution">
    <text evidence="13">The sequence shown here is derived from an EMBL/GenBank/DDBJ whole genome shotgun (WGS) entry which is preliminary data.</text>
</comment>
<keyword evidence="4" id="KW-0808">Transferase</keyword>
<evidence type="ECO:0000313" key="13">
    <source>
        <dbReference type="EMBL" id="GAA97700.1"/>
    </source>
</evidence>
<evidence type="ECO:0000256" key="11">
    <source>
        <dbReference type="ARBA" id="ARBA00031473"/>
    </source>
</evidence>
<dbReference type="Gene3D" id="3.40.50.620">
    <property type="entry name" value="HUPs"/>
    <property type="match status" value="2"/>
</dbReference>
<keyword evidence="8" id="KW-1208">Phospholipid metabolism</keyword>
<dbReference type="EC" id="2.7.7.14" evidence="10"/>
<dbReference type="InterPro" id="IPR044608">
    <property type="entry name" value="Ect1/PCYT2"/>
</dbReference>
<reference evidence="13 14" key="1">
    <citation type="journal article" date="2011" name="J. Gen. Appl. Microbiol.">
        <title>Draft genome sequencing of the enigmatic basidiomycete Mixia osmundae.</title>
        <authorList>
            <person name="Nishida H."/>
            <person name="Nagatsuka Y."/>
            <person name="Sugiyama J."/>
        </authorList>
    </citation>
    <scope>NUCLEOTIDE SEQUENCE [LARGE SCALE GENOMIC DNA]</scope>
    <source>
        <strain evidence="14">CBS 9802 / IAM 14324 / JCM 22182 / KY 12970</strain>
    </source>
</reference>
<dbReference type="Proteomes" id="UP000009131">
    <property type="component" value="Unassembled WGS sequence"/>
</dbReference>
<reference evidence="13 14" key="2">
    <citation type="journal article" date="2012" name="Open Biol.">
        <title>Characteristics of nucleosomes and linker DNA regions on the genome of the basidiomycete Mixia osmundae revealed by mono- and dinucleosome mapping.</title>
        <authorList>
            <person name="Nishida H."/>
            <person name="Kondo S."/>
            <person name="Matsumoto T."/>
            <person name="Suzuki Y."/>
            <person name="Yoshikawa H."/>
            <person name="Taylor T.D."/>
            <person name="Sugiyama J."/>
        </authorList>
    </citation>
    <scope>NUCLEOTIDE SEQUENCE [LARGE SCALE GENOMIC DNA]</scope>
    <source>
        <strain evidence="14">CBS 9802 / IAM 14324 / JCM 22182 / KY 12970</strain>
    </source>
</reference>
<evidence type="ECO:0000256" key="3">
    <source>
        <dbReference type="ARBA" id="ARBA00022516"/>
    </source>
</evidence>
<keyword evidence="3" id="KW-0444">Lipid biosynthesis</keyword>
<comment type="similarity">
    <text evidence="2">Belongs to the cytidylyltransferase family.</text>
</comment>
<feature type="domain" description="Cytidyltransferase-like" evidence="12">
    <location>
        <begin position="6"/>
        <end position="130"/>
    </location>
</feature>
<proteinExistence type="inferred from homology"/>
<evidence type="ECO:0000256" key="9">
    <source>
        <dbReference type="ARBA" id="ARBA00024191"/>
    </source>
</evidence>
<dbReference type="PANTHER" id="PTHR45780">
    <property type="entry name" value="ETHANOLAMINE-PHOSPHATE CYTIDYLYLTRANSFERASE"/>
    <property type="match status" value="1"/>
</dbReference>
<evidence type="ECO:0000259" key="12">
    <source>
        <dbReference type="Pfam" id="PF01467"/>
    </source>
</evidence>
<dbReference type="SUPFAM" id="SSF52374">
    <property type="entry name" value="Nucleotidylyl transferase"/>
    <property type="match status" value="1"/>
</dbReference>
<evidence type="ECO:0000256" key="2">
    <source>
        <dbReference type="ARBA" id="ARBA00010101"/>
    </source>
</evidence>
<dbReference type="HOGENOM" id="CLU_031246_1_0_1"/>
<dbReference type="GO" id="GO:0005737">
    <property type="term" value="C:cytoplasm"/>
    <property type="evidence" value="ECO:0007669"/>
    <property type="project" value="TreeGrafter"/>
</dbReference>
<dbReference type="InterPro" id="IPR041723">
    <property type="entry name" value="CCT"/>
</dbReference>
<dbReference type="OrthoDB" id="40021at2759"/>
<dbReference type="UniPathway" id="UPA00558">
    <property type="reaction ID" value="UER00742"/>
</dbReference>
<sequence length="308" mass="33492">MTRIWVDGCFDLFHYGHGNAVRQAKEFGQELYAGVHSDEAITLNKGPPVMTLAERACLLSACRWVDCVVQDAPYVTEIPFVKQHGIDFVVHGDDVSTDADGLDTYRFVKQAGMYKECKRTQGVSTTDAISRILQGNSNETPDVNALTRVDAKLLQAFATTSPAEQGIAAYLPHQCAQTTLGEALQQSREEIDALQIGATRLPTPDETITCLCSSWDLFCAQDVEQLASLRPSYTILGIWSAEVTKRETGSYPVLSLQERALGALQCKYVDAVVISLDHLSPPSWLGVEPQAIKPSGISGNVASSARAL</sequence>
<keyword evidence="14" id="KW-1185">Reference proteome</keyword>
<dbReference type="InterPro" id="IPR014729">
    <property type="entry name" value="Rossmann-like_a/b/a_fold"/>
</dbReference>
<dbReference type="OMA" id="HMNAFRL"/>
<dbReference type="EMBL" id="BABT02000134">
    <property type="protein sequence ID" value="GAA97700.1"/>
    <property type="molecule type" value="Genomic_DNA"/>
</dbReference>
<evidence type="ECO:0000256" key="7">
    <source>
        <dbReference type="ARBA" id="ARBA00023209"/>
    </source>
</evidence>
<dbReference type="GO" id="GO:0006646">
    <property type="term" value="P:phosphatidylethanolamine biosynthetic process"/>
    <property type="evidence" value="ECO:0007669"/>
    <property type="project" value="UniProtKB-UniPathway"/>
</dbReference>
<dbReference type="Pfam" id="PF01467">
    <property type="entry name" value="CTP_transf_like"/>
    <property type="match status" value="1"/>
</dbReference>